<dbReference type="InterPro" id="IPR036875">
    <property type="entry name" value="Znf_CCHC_sf"/>
</dbReference>
<comment type="caution">
    <text evidence="5">The sequence shown here is derived from an EMBL/GenBank/DDBJ whole genome shotgun (WGS) entry which is preliminary data.</text>
</comment>
<feature type="compositionally biased region" description="Basic residues" evidence="3">
    <location>
        <begin position="284"/>
        <end position="293"/>
    </location>
</feature>
<dbReference type="EMBL" id="JAUUTY010000005">
    <property type="protein sequence ID" value="KAK1629442.1"/>
    <property type="molecule type" value="Genomic_DNA"/>
</dbReference>
<dbReference type="InterPro" id="IPR036397">
    <property type="entry name" value="RNaseH_sf"/>
</dbReference>
<feature type="region of interest" description="Disordered" evidence="3">
    <location>
        <begin position="284"/>
        <end position="325"/>
    </location>
</feature>
<keyword evidence="1" id="KW-0863">Zinc-finger</keyword>
<dbReference type="PROSITE" id="PS50158">
    <property type="entry name" value="ZF_CCHC"/>
    <property type="match status" value="1"/>
</dbReference>
<keyword evidence="6" id="KW-1185">Reference proteome</keyword>
<dbReference type="Gene3D" id="3.30.420.10">
    <property type="entry name" value="Ribonuclease H-like superfamily/Ribonuclease H"/>
    <property type="match status" value="1"/>
</dbReference>
<proteinExistence type="predicted"/>
<reference evidence="5" key="1">
    <citation type="submission" date="2023-07" db="EMBL/GenBank/DDBJ databases">
        <title>A chromosome-level genome assembly of Lolium multiflorum.</title>
        <authorList>
            <person name="Chen Y."/>
            <person name="Copetti D."/>
            <person name="Kolliker R."/>
            <person name="Studer B."/>
        </authorList>
    </citation>
    <scope>NUCLEOTIDE SEQUENCE</scope>
    <source>
        <strain evidence="5">02402/16</strain>
        <tissue evidence="5">Leaf</tissue>
    </source>
</reference>
<evidence type="ECO:0000313" key="6">
    <source>
        <dbReference type="Proteomes" id="UP001231189"/>
    </source>
</evidence>
<keyword evidence="2" id="KW-0175">Coiled coil</keyword>
<dbReference type="AlphaFoldDB" id="A0AAD8RRY9"/>
<keyword evidence="1" id="KW-0862">Zinc</keyword>
<name>A0AAD8RRY9_LOLMU</name>
<feature type="domain" description="CCHC-type" evidence="4">
    <location>
        <begin position="270"/>
        <end position="284"/>
    </location>
</feature>
<evidence type="ECO:0000256" key="3">
    <source>
        <dbReference type="SAM" id="MobiDB-lite"/>
    </source>
</evidence>
<dbReference type="SUPFAM" id="SSF57756">
    <property type="entry name" value="Retrovirus zinc finger-like domains"/>
    <property type="match status" value="1"/>
</dbReference>
<gene>
    <name evidence="5" type="ORF">QYE76_003757</name>
</gene>
<evidence type="ECO:0000259" key="4">
    <source>
        <dbReference type="PROSITE" id="PS50158"/>
    </source>
</evidence>
<dbReference type="GO" id="GO:0008270">
    <property type="term" value="F:zinc ion binding"/>
    <property type="evidence" value="ECO:0007669"/>
    <property type="project" value="UniProtKB-KW"/>
</dbReference>
<organism evidence="5 6">
    <name type="scientific">Lolium multiflorum</name>
    <name type="common">Italian ryegrass</name>
    <name type="synonym">Lolium perenne subsp. multiflorum</name>
    <dbReference type="NCBI Taxonomy" id="4521"/>
    <lineage>
        <taxon>Eukaryota</taxon>
        <taxon>Viridiplantae</taxon>
        <taxon>Streptophyta</taxon>
        <taxon>Embryophyta</taxon>
        <taxon>Tracheophyta</taxon>
        <taxon>Spermatophyta</taxon>
        <taxon>Magnoliopsida</taxon>
        <taxon>Liliopsida</taxon>
        <taxon>Poales</taxon>
        <taxon>Poaceae</taxon>
        <taxon>BOP clade</taxon>
        <taxon>Pooideae</taxon>
        <taxon>Poodae</taxon>
        <taxon>Poeae</taxon>
        <taxon>Poeae Chloroplast Group 2 (Poeae type)</taxon>
        <taxon>Loliodinae</taxon>
        <taxon>Loliinae</taxon>
        <taxon>Lolium</taxon>
    </lineage>
</organism>
<evidence type="ECO:0000313" key="5">
    <source>
        <dbReference type="EMBL" id="KAK1629442.1"/>
    </source>
</evidence>
<feature type="coiled-coil region" evidence="2">
    <location>
        <begin position="13"/>
        <end position="65"/>
    </location>
</feature>
<accession>A0AAD8RRY9</accession>
<sequence length="452" mass="50695">MRENTIDNMSALEREYANDVASLKDELEEEQTTKEALEETFALELSREKENHDRALEVANELKLKNDKLVFVNAKLLEDFEQLKKGSRVIESALTKLTESHEQLKASYLKEHANLPSPIAINNDACATNSTSCEASILKENVELRAQLELLTSNYGKLEENHGKLSSSHEDLLASHDRLKLAHEAIISKATPCSTSSSTCVVTNHVEEIKELKAQVTSLKNDLVKSHEGKCKLDTMLSVQQSPNDKSGLGFKSNNKKGQVQVKDPAKIVCFKCNIEGHHVRSCPLKKKQKGKRPQVQTHIQPQVEEMPLPKKKQANAPIVEKSSEEELQQDMINFNGPGNRTGMGDLAAAIIDPSYKDMKTKFPTSSHDQWECMPLPEVNLRYAAIDGYVSFELYRRLKKINDGQRQAQPIPREVVCPDCKEAARLAALPPAWRDEKKQCVGTNYCIDDPQV</sequence>
<dbReference type="Proteomes" id="UP001231189">
    <property type="component" value="Unassembled WGS sequence"/>
</dbReference>
<protein>
    <recommendedName>
        <fullName evidence="4">CCHC-type domain-containing protein</fullName>
    </recommendedName>
</protein>
<evidence type="ECO:0000256" key="1">
    <source>
        <dbReference type="PROSITE-ProRule" id="PRU00047"/>
    </source>
</evidence>
<keyword evidence="1" id="KW-0479">Metal-binding</keyword>
<evidence type="ECO:0000256" key="2">
    <source>
        <dbReference type="SAM" id="Coils"/>
    </source>
</evidence>
<dbReference type="InterPro" id="IPR001878">
    <property type="entry name" value="Znf_CCHC"/>
</dbReference>
<dbReference type="Gene3D" id="4.10.60.10">
    <property type="entry name" value="Zinc finger, CCHC-type"/>
    <property type="match status" value="1"/>
</dbReference>
<dbReference type="GO" id="GO:0003676">
    <property type="term" value="F:nucleic acid binding"/>
    <property type="evidence" value="ECO:0007669"/>
    <property type="project" value="InterPro"/>
</dbReference>